<keyword evidence="5" id="KW-1185">Reference proteome</keyword>
<dbReference type="EMBL" id="CP010525">
    <property type="protein sequence ID" value="AJO24354.1"/>
    <property type="molecule type" value="Genomic_DNA"/>
</dbReference>
<accession>A0A0C5CCD5</accession>
<dbReference type="EMBL" id="LQYI01000041">
    <property type="protein sequence ID" value="KYC69890.1"/>
    <property type="molecule type" value="Genomic_DNA"/>
</dbReference>
<evidence type="ECO:0000313" key="5">
    <source>
        <dbReference type="Proteomes" id="UP000032024"/>
    </source>
</evidence>
<feature type="transmembrane region" description="Helical" evidence="1">
    <location>
        <begin position="57"/>
        <end position="77"/>
    </location>
</feature>
<evidence type="ECO:0000313" key="3">
    <source>
        <dbReference type="EMBL" id="KYC62290.1"/>
    </source>
</evidence>
<reference evidence="2" key="1">
    <citation type="submission" date="2015-01" db="EMBL/GenBank/DDBJ databases">
        <title>Comparative genome analysis of Bacillus coagulans HM-08, Clostridium butyricum HM-68, Bacillus subtilis HM-66 and Bacillus licheniformis BL-09.</title>
        <authorList>
            <person name="Zhang H."/>
        </authorList>
    </citation>
    <scope>NUCLEOTIDE SEQUENCE [LARGE SCALE GENOMIC DNA]</scope>
    <source>
        <strain evidence="2">HM-08</strain>
    </source>
</reference>
<dbReference type="Proteomes" id="UP000032024">
    <property type="component" value="Chromosome"/>
</dbReference>
<evidence type="ECO:0000313" key="2">
    <source>
        <dbReference type="EMBL" id="AJO24354.1"/>
    </source>
</evidence>
<dbReference type="AlphaFoldDB" id="A0A0C5CCD5"/>
<dbReference type="PATRIC" id="fig|1398.18.peg.3512"/>
<proteinExistence type="predicted"/>
<evidence type="ECO:0000313" key="4">
    <source>
        <dbReference type="EMBL" id="KYC69890.1"/>
    </source>
</evidence>
<dbReference type="GeneID" id="93260895"/>
<evidence type="ECO:0000256" key="1">
    <source>
        <dbReference type="SAM" id="Phobius"/>
    </source>
</evidence>
<evidence type="ECO:0008006" key="8">
    <source>
        <dbReference type="Google" id="ProtNLM"/>
    </source>
</evidence>
<dbReference type="STRING" id="1398.AB434_1775"/>
<keyword evidence="1" id="KW-0812">Transmembrane</keyword>
<dbReference type="Proteomes" id="UP000075304">
    <property type="component" value="Unassembled WGS sequence"/>
</dbReference>
<dbReference type="Pfam" id="PF18936">
    <property type="entry name" value="DUF5684"/>
    <property type="match status" value="1"/>
</dbReference>
<dbReference type="InterPro" id="IPR043739">
    <property type="entry name" value="DUF5684"/>
</dbReference>
<feature type="transmembrane region" description="Helical" evidence="1">
    <location>
        <begin position="6"/>
        <end position="22"/>
    </location>
</feature>
<protein>
    <recommendedName>
        <fullName evidence="8">Signal peptidase I</fullName>
    </recommendedName>
</protein>
<evidence type="ECO:0000313" key="7">
    <source>
        <dbReference type="Proteomes" id="UP000075304"/>
    </source>
</evidence>
<dbReference type="RefSeq" id="WP_014096161.1">
    <property type="nucleotide sequence ID" value="NZ_CP010525.1"/>
</dbReference>
<organism evidence="4 7">
    <name type="scientific">Heyndrickxia coagulans</name>
    <name type="common">Weizmannia coagulans</name>
    <dbReference type="NCBI Taxonomy" id="1398"/>
    <lineage>
        <taxon>Bacteria</taxon>
        <taxon>Bacillati</taxon>
        <taxon>Bacillota</taxon>
        <taxon>Bacilli</taxon>
        <taxon>Bacillales</taxon>
        <taxon>Bacillaceae</taxon>
        <taxon>Heyndrickxia</taxon>
    </lineage>
</organism>
<keyword evidence="1" id="KW-1133">Transmembrane helix</keyword>
<keyword evidence="1" id="KW-0472">Membrane</keyword>
<gene>
    <name evidence="3" type="ORF">B4098_0808</name>
    <name evidence="4" type="ORF">B4099_0944</name>
    <name evidence="2" type="ORF">SB48_HM08orf05678</name>
</gene>
<name>A0A0C5CCD5_HEYCO</name>
<sequence length="121" mass="13963">MATILYAVFIAIALYVLNGMAFMKLAQKAGRGDIAWMAWVPVCNVIQQLLLIKKSGWWVLILLVPVVNFIFIIIWQVKLLQAFGKHGAYVLLYIFIPIVYQILWIVWAFSDETKYVEREAV</sequence>
<dbReference type="Proteomes" id="UP000075288">
    <property type="component" value="Unassembled WGS sequence"/>
</dbReference>
<feature type="transmembrane region" description="Helical" evidence="1">
    <location>
        <begin position="89"/>
        <end position="109"/>
    </location>
</feature>
<reference evidence="5" key="2">
    <citation type="submission" date="2015-01" db="EMBL/GenBank/DDBJ databases">
        <title>Comparative genome analysis of Bacillus coagulans HM-08, Clostridium butyricum HM-68, Bacillus subtilis HM-66 and Bacillus paralicheniformis BL-09.</title>
        <authorList>
            <person name="Zhang H."/>
        </authorList>
    </citation>
    <scope>NUCLEOTIDE SEQUENCE [LARGE SCALE GENOMIC DNA]</scope>
    <source>
        <strain evidence="5">HM-08</strain>
    </source>
</reference>
<dbReference type="EMBL" id="LQYG01000054">
    <property type="protein sequence ID" value="KYC62290.1"/>
    <property type="molecule type" value="Genomic_DNA"/>
</dbReference>
<reference evidence="6 7" key="3">
    <citation type="submission" date="2016-01" db="EMBL/GenBank/DDBJ databases">
        <title>Genome Sequences of Twelve Sporeforming Bacillus Species Isolated from Foods.</title>
        <authorList>
            <person name="Berendsen E.M."/>
            <person name="Wells-Bennik M.H."/>
            <person name="Krawcyk A.O."/>
            <person name="De Jong A."/>
            <person name="Holsappel S."/>
            <person name="Eijlander R.T."/>
            <person name="Kuipers O.P."/>
        </authorList>
    </citation>
    <scope>NUCLEOTIDE SEQUENCE [LARGE SCALE GENOMIC DNA]</scope>
    <source>
        <strain evidence="3 6">B4098</strain>
        <strain evidence="4 7">B4099</strain>
    </source>
</reference>
<evidence type="ECO:0000313" key="6">
    <source>
        <dbReference type="Proteomes" id="UP000075288"/>
    </source>
</evidence>